<comment type="function">
    <text evidence="11">Catalyzes the NAD(P)H-dependent reduction of dihydroxyacetonephosphate (DHAP or glycerone phosphate) to glycerol 1-phosphate (G1P). The G1P thus generated is used as the glycerophosphate backbone of phospholipids in the cellular membranes of Archaea.</text>
</comment>
<evidence type="ECO:0000256" key="6">
    <source>
        <dbReference type="ARBA" id="ARBA00023002"/>
    </source>
</evidence>
<keyword evidence="4 11" id="KW-0862">Zinc</keyword>
<evidence type="ECO:0000256" key="7">
    <source>
        <dbReference type="ARBA" id="ARBA00023027"/>
    </source>
</evidence>
<dbReference type="Gene3D" id="1.20.1090.10">
    <property type="entry name" value="Dehydroquinate synthase-like - alpha domain"/>
    <property type="match status" value="1"/>
</dbReference>
<feature type="binding site" evidence="12">
    <location>
        <position position="256"/>
    </location>
    <ligand>
        <name>glycerol</name>
        <dbReference type="ChEBI" id="CHEBI:17754"/>
    </ligand>
</feature>
<reference evidence="15" key="1">
    <citation type="submission" date="2016-03" db="EMBL/GenBank/DDBJ databases">
        <authorList>
            <person name="Borrel G."/>
            <person name="Mccann A."/>
            <person name="O'Toole P.W."/>
        </authorList>
    </citation>
    <scope>NUCLEOTIDE SEQUENCE</scope>
    <source>
        <strain evidence="15">183</strain>
    </source>
</reference>
<feature type="binding site" evidence="11">
    <location>
        <position position="129"/>
    </location>
    <ligand>
        <name>substrate</name>
    </ligand>
</feature>
<name>A0A8J8PB89_9ARCH</name>
<sequence length="354" mass="37670">MDEGNFCKVRSILFPRNVLMGHGVIKDIPEMCKNFDLSGTATIITGDKTKDVAADSISSLLKSSNYNVTTISIGAATRENLHKTVDLAKDSHANFLIGVGGGSKIDLAKMAAKELGIEFISVPTSASHDGIASGRASIKGPDGPISMEAKTPLGVVADTSIIVKAPFRLLVAGCADVISNITAIKDWEYAERLLGEEFSRSACAMALYTSEAIIESADLIKPGVEESVWISLKPIIVSGVSMAVAGSSRPTSGSEHMFSHALDMIAPGRALHGEQCGVGCIMMMYLHGGNWMAIRDALIKLGAPTTARELGITKEELLEALTMAHKIRDRFTILGHQGLTYEAAERLAKITKVI</sequence>
<dbReference type="GO" id="GO:0005737">
    <property type="term" value="C:cytoplasm"/>
    <property type="evidence" value="ECO:0007669"/>
    <property type="project" value="UniProtKB-SubCell"/>
</dbReference>
<dbReference type="NCBIfam" id="NF002022">
    <property type="entry name" value="PRK00843.1"/>
    <property type="match status" value="1"/>
</dbReference>
<dbReference type="PIRSF" id="PIRSF000112">
    <property type="entry name" value="Glycerol_dehydrogenase"/>
    <property type="match status" value="1"/>
</dbReference>
<comment type="cofactor">
    <cofactor evidence="11 12">
        <name>Zn(2+)</name>
        <dbReference type="ChEBI" id="CHEBI:29105"/>
    </cofactor>
    <text evidence="11 12">Binds 1 zinc ion per subunit.</text>
</comment>
<keyword evidence="7 11" id="KW-0520">NAD</keyword>
<keyword evidence="2 11" id="KW-0444">Lipid biosynthesis</keyword>
<dbReference type="EMBL" id="LVVT01000014">
    <property type="protein sequence ID" value="TQS82939.1"/>
    <property type="molecule type" value="Genomic_DNA"/>
</dbReference>
<dbReference type="OMA" id="GVGTIMM"/>
<evidence type="ECO:0000256" key="5">
    <source>
        <dbReference type="ARBA" id="ARBA00022857"/>
    </source>
</evidence>
<evidence type="ECO:0000256" key="2">
    <source>
        <dbReference type="ARBA" id="ARBA00022516"/>
    </source>
</evidence>
<dbReference type="InterPro" id="IPR016205">
    <property type="entry name" value="Glycerol_DH"/>
</dbReference>
<comment type="caution">
    <text evidence="15">The sequence shown here is derived from an EMBL/GenBank/DDBJ whole genome shotgun (WGS) entry which is preliminary data.</text>
</comment>
<evidence type="ECO:0000256" key="14">
    <source>
        <dbReference type="PIRSR" id="PIRSR000112-3"/>
    </source>
</evidence>
<comment type="catalytic activity">
    <reaction evidence="11">
        <text>sn-glycerol 1-phosphate + NADP(+) = dihydroxyacetone phosphate + NADPH + H(+)</text>
        <dbReference type="Rhea" id="RHEA:21416"/>
        <dbReference type="ChEBI" id="CHEBI:15378"/>
        <dbReference type="ChEBI" id="CHEBI:57642"/>
        <dbReference type="ChEBI" id="CHEBI:57685"/>
        <dbReference type="ChEBI" id="CHEBI:57783"/>
        <dbReference type="ChEBI" id="CHEBI:58349"/>
        <dbReference type="EC" id="1.1.1.261"/>
    </reaction>
</comment>
<evidence type="ECO:0000256" key="1">
    <source>
        <dbReference type="ARBA" id="ARBA00022490"/>
    </source>
</evidence>
<evidence type="ECO:0000313" key="16">
    <source>
        <dbReference type="Proteomes" id="UP000752814"/>
    </source>
</evidence>
<protein>
    <recommendedName>
        <fullName evidence="11">Glycerol-1-phosphate dehydrogenase [NAD(P)+]</fullName>
        <shortName evidence="11">G1P dehydrogenase</shortName>
        <shortName evidence="11">G1PDH</shortName>
        <ecNumber evidence="11">1.1.1.261</ecNumber>
    </recommendedName>
    <alternativeName>
        <fullName evidence="11">Enantiomeric glycerophosphate synthase</fullName>
    </alternativeName>
    <alternativeName>
        <fullName evidence="11">sn-glycerol-1-phosphate dehydrogenase</fullName>
    </alternativeName>
</protein>
<keyword evidence="10 11" id="KW-1208">Phospholipid metabolism</keyword>
<keyword evidence="1 11" id="KW-0963">Cytoplasm</keyword>
<dbReference type="GO" id="GO:0006650">
    <property type="term" value="P:glycerophospholipid metabolic process"/>
    <property type="evidence" value="ECO:0007669"/>
    <property type="project" value="UniProtKB-UniRule"/>
</dbReference>
<dbReference type="SUPFAM" id="SSF56796">
    <property type="entry name" value="Dehydroquinate synthase-like"/>
    <property type="match status" value="1"/>
</dbReference>
<feature type="binding site" evidence="12">
    <location>
        <position position="176"/>
    </location>
    <ligand>
        <name>glycerol</name>
        <dbReference type="ChEBI" id="CHEBI:17754"/>
    </ligand>
</feature>
<dbReference type="InterPro" id="IPR023002">
    <property type="entry name" value="G1P_dehydrogenase_arc"/>
</dbReference>
<evidence type="ECO:0000256" key="3">
    <source>
        <dbReference type="ARBA" id="ARBA00022723"/>
    </source>
</evidence>
<dbReference type="Proteomes" id="UP000752814">
    <property type="component" value="Unassembled WGS sequence"/>
</dbReference>
<feature type="binding site" evidence="13">
    <location>
        <position position="129"/>
    </location>
    <ligand>
        <name>glycerol</name>
        <dbReference type="ChEBI" id="CHEBI:17754"/>
    </ligand>
</feature>
<dbReference type="UniPathway" id="UPA00940"/>
<accession>A0A8J8PB89</accession>
<keyword evidence="9 11" id="KW-0594">Phospholipid biosynthesis</keyword>
<feature type="binding site" evidence="11 14">
    <location>
        <position position="133"/>
    </location>
    <ligand>
        <name>NAD(+)</name>
        <dbReference type="ChEBI" id="CHEBI:57540"/>
    </ligand>
</feature>
<feature type="binding site" evidence="11">
    <location>
        <position position="272"/>
    </location>
    <ligand>
        <name>Zn(2+)</name>
        <dbReference type="ChEBI" id="CHEBI:29105"/>
        <note>catalytic</note>
    </ligand>
</feature>
<dbReference type="RefSeq" id="WP_020449345.1">
    <property type="nucleotide sequence ID" value="NZ_CAYAXV010000005.1"/>
</dbReference>
<organism evidence="15 16">
    <name type="scientific">Candidatus Methanomassiliicoccus intestinalis</name>
    <dbReference type="NCBI Taxonomy" id="1406512"/>
    <lineage>
        <taxon>Archaea</taxon>
        <taxon>Methanobacteriati</taxon>
        <taxon>Thermoplasmatota</taxon>
        <taxon>Thermoplasmata</taxon>
        <taxon>Methanomassiliicoccales</taxon>
        <taxon>Methanomassiliicoccaceae</taxon>
        <taxon>Methanomassiliicoccus</taxon>
    </lineage>
</organism>
<keyword evidence="6 11" id="KW-0560">Oxidoreductase</keyword>
<comment type="similarity">
    <text evidence="11">Belongs to the glycerol-1-phosphate dehydrogenase family.</text>
</comment>
<comment type="catalytic activity">
    <reaction evidence="11">
        <text>sn-glycerol 1-phosphate + NAD(+) = dihydroxyacetone phosphate + NADH + H(+)</text>
        <dbReference type="Rhea" id="RHEA:21412"/>
        <dbReference type="ChEBI" id="CHEBI:15378"/>
        <dbReference type="ChEBI" id="CHEBI:57540"/>
        <dbReference type="ChEBI" id="CHEBI:57642"/>
        <dbReference type="ChEBI" id="CHEBI:57685"/>
        <dbReference type="ChEBI" id="CHEBI:57945"/>
        <dbReference type="EC" id="1.1.1.261"/>
    </reaction>
</comment>
<evidence type="ECO:0000256" key="9">
    <source>
        <dbReference type="ARBA" id="ARBA00023209"/>
    </source>
</evidence>
<proteinExistence type="inferred from homology"/>
<keyword evidence="5 11" id="KW-0521">NADP</keyword>
<feature type="binding site" evidence="11">
    <location>
        <position position="176"/>
    </location>
    <ligand>
        <name>substrate</name>
    </ligand>
</feature>
<evidence type="ECO:0000256" key="12">
    <source>
        <dbReference type="PIRSR" id="PIRSR000112-1"/>
    </source>
</evidence>
<evidence type="ECO:0000256" key="10">
    <source>
        <dbReference type="ARBA" id="ARBA00023264"/>
    </source>
</evidence>
<dbReference type="GO" id="GO:0050492">
    <property type="term" value="F:glycerol-1-phosphate dehydrogenase [NAD(P)+] activity"/>
    <property type="evidence" value="ECO:0007669"/>
    <property type="project" value="UniProtKB-UniRule"/>
</dbReference>
<keyword evidence="3 11" id="KW-0479">Metal-binding</keyword>
<evidence type="ECO:0000256" key="11">
    <source>
        <dbReference type="HAMAP-Rule" id="MF_00497"/>
    </source>
</evidence>
<comment type="subcellular location">
    <subcellularLocation>
        <location evidence="11">Cytoplasm</location>
    </subcellularLocation>
</comment>
<evidence type="ECO:0000256" key="13">
    <source>
        <dbReference type="PIRSR" id="PIRSR000112-2"/>
    </source>
</evidence>
<dbReference type="Gene3D" id="3.40.50.1970">
    <property type="match status" value="1"/>
</dbReference>
<dbReference type="GeneID" id="41323884"/>
<feature type="binding site" evidence="11 14">
    <location>
        <begin position="102"/>
        <end position="106"/>
    </location>
    <ligand>
        <name>NAD(+)</name>
        <dbReference type="ChEBI" id="CHEBI:57540"/>
    </ligand>
</feature>
<dbReference type="GO" id="GO:0008654">
    <property type="term" value="P:phospholipid biosynthetic process"/>
    <property type="evidence" value="ECO:0007669"/>
    <property type="project" value="UniProtKB-KW"/>
</dbReference>
<evidence type="ECO:0000313" key="15">
    <source>
        <dbReference type="EMBL" id="TQS82939.1"/>
    </source>
</evidence>
<evidence type="ECO:0000256" key="8">
    <source>
        <dbReference type="ARBA" id="ARBA00023098"/>
    </source>
</evidence>
<dbReference type="HAMAP" id="MF_00497_A">
    <property type="entry name" value="G1P_dehydrogenase_A"/>
    <property type="match status" value="1"/>
</dbReference>
<dbReference type="PANTHER" id="PTHR43616">
    <property type="entry name" value="GLYCEROL DEHYDROGENASE"/>
    <property type="match status" value="1"/>
</dbReference>
<feature type="binding site" evidence="12">
    <location>
        <position position="272"/>
    </location>
    <ligand>
        <name>glycerol</name>
        <dbReference type="ChEBI" id="CHEBI:17754"/>
    </ligand>
</feature>
<dbReference type="CDD" id="cd08173">
    <property type="entry name" value="Gro1PDH"/>
    <property type="match status" value="1"/>
</dbReference>
<feature type="binding site" evidence="11">
    <location>
        <position position="256"/>
    </location>
    <ligand>
        <name>Zn(2+)</name>
        <dbReference type="ChEBI" id="CHEBI:29105"/>
        <note>catalytic</note>
    </ligand>
</feature>
<gene>
    <name evidence="11 15" type="primary">egsA</name>
    <name evidence="15" type="ORF">A3207_03090</name>
</gene>
<feature type="binding site" evidence="11">
    <location>
        <position position="176"/>
    </location>
    <ligand>
        <name>Zn(2+)</name>
        <dbReference type="ChEBI" id="CHEBI:29105"/>
        <note>catalytic</note>
    </ligand>
</feature>
<feature type="binding site" evidence="11">
    <location>
        <position position="260"/>
    </location>
    <ligand>
        <name>substrate</name>
    </ligand>
</feature>
<keyword evidence="8 11" id="KW-0443">Lipid metabolism</keyword>
<dbReference type="GO" id="GO:0046872">
    <property type="term" value="F:metal ion binding"/>
    <property type="evidence" value="ECO:0007669"/>
    <property type="project" value="UniProtKB-KW"/>
</dbReference>
<feature type="binding site" evidence="11 14">
    <location>
        <begin position="124"/>
        <end position="127"/>
    </location>
    <ligand>
        <name>NAD(+)</name>
        <dbReference type="ChEBI" id="CHEBI:57540"/>
    </ligand>
</feature>
<dbReference type="EC" id="1.1.1.261" evidence="11"/>
<dbReference type="Pfam" id="PF13685">
    <property type="entry name" value="Fe-ADH_2"/>
    <property type="match status" value="1"/>
</dbReference>
<dbReference type="InterPro" id="IPR032837">
    <property type="entry name" value="G1PDH"/>
</dbReference>
<comment type="pathway">
    <text evidence="11">Membrane lipid metabolism; glycerophospholipid metabolism.</text>
</comment>
<dbReference type="AlphaFoldDB" id="A0A8J8PB89"/>
<evidence type="ECO:0000256" key="4">
    <source>
        <dbReference type="ARBA" id="ARBA00022833"/>
    </source>
</evidence>
<dbReference type="PANTHER" id="PTHR43616:SF5">
    <property type="entry name" value="GLYCEROL DEHYDROGENASE 1"/>
    <property type="match status" value="1"/>
</dbReference>